<evidence type="ECO:0000256" key="2">
    <source>
        <dbReference type="ARBA" id="ARBA00023012"/>
    </source>
</evidence>
<dbReference type="InterPro" id="IPR011006">
    <property type="entry name" value="CheY-like_superfamily"/>
</dbReference>
<evidence type="ECO:0000256" key="1">
    <source>
        <dbReference type="ARBA" id="ARBA00022553"/>
    </source>
</evidence>
<dbReference type="Proteomes" id="UP000228496">
    <property type="component" value="Unassembled WGS sequence"/>
</dbReference>
<evidence type="ECO:0000256" key="3">
    <source>
        <dbReference type="ARBA" id="ARBA00023015"/>
    </source>
</evidence>
<feature type="modified residue" description="4-aspartylphosphate" evidence="6">
    <location>
        <position position="53"/>
    </location>
</feature>
<evidence type="ECO:0000256" key="5">
    <source>
        <dbReference type="ARBA" id="ARBA00023163"/>
    </source>
</evidence>
<keyword evidence="4" id="KW-0238">DNA-binding</keyword>
<feature type="domain" description="Response regulatory" evidence="7">
    <location>
        <begin position="4"/>
        <end position="121"/>
    </location>
</feature>
<dbReference type="PANTHER" id="PTHR44591:SF14">
    <property type="entry name" value="PROTEIN PILG"/>
    <property type="match status" value="1"/>
</dbReference>
<dbReference type="GO" id="GO:0000160">
    <property type="term" value="P:phosphorelay signal transduction system"/>
    <property type="evidence" value="ECO:0007669"/>
    <property type="project" value="UniProtKB-KW"/>
</dbReference>
<keyword evidence="3" id="KW-0805">Transcription regulation</keyword>
<name>A0A2J0Q9E0_9BACT</name>
<dbReference type="Gene3D" id="3.40.50.2300">
    <property type="match status" value="1"/>
</dbReference>
<sequence length="128" mass="14651">MSKKILVVDDEEFVLKALSDKLQQSGFEVFEASDGEEGLDAAFKNHPDLILLDVVMPKMDGIEVMKKLRQDNWGKDVPLILLTRLEPDDNMLQEIIANKPTYYLVKSNYRIEDVVNKVKEKLGMPVEE</sequence>
<comment type="caution">
    <text evidence="8">The sequence shown here is derived from an EMBL/GenBank/DDBJ whole genome shotgun (WGS) entry which is preliminary data.</text>
</comment>
<keyword evidence="2" id="KW-0902">Two-component regulatory system</keyword>
<dbReference type="InterPro" id="IPR001789">
    <property type="entry name" value="Sig_transdc_resp-reg_receiver"/>
</dbReference>
<dbReference type="CDD" id="cd17574">
    <property type="entry name" value="REC_OmpR"/>
    <property type="match status" value="1"/>
</dbReference>
<dbReference type="Pfam" id="PF00072">
    <property type="entry name" value="Response_reg"/>
    <property type="match status" value="1"/>
</dbReference>
<dbReference type="FunFam" id="3.40.50.2300:FF:000001">
    <property type="entry name" value="DNA-binding response regulator PhoB"/>
    <property type="match status" value="1"/>
</dbReference>
<evidence type="ECO:0000313" key="8">
    <source>
        <dbReference type="EMBL" id="PJE50523.1"/>
    </source>
</evidence>
<dbReference type="PANTHER" id="PTHR44591">
    <property type="entry name" value="STRESS RESPONSE REGULATOR PROTEIN 1"/>
    <property type="match status" value="1"/>
</dbReference>
<dbReference type="AlphaFoldDB" id="A0A2J0Q9E0"/>
<dbReference type="SMART" id="SM00448">
    <property type="entry name" value="REC"/>
    <property type="match status" value="1"/>
</dbReference>
<protein>
    <submittedName>
        <fullName evidence="8">Response regulator</fullName>
    </submittedName>
</protein>
<accession>A0A2J0Q9E0</accession>
<dbReference type="GO" id="GO:0003677">
    <property type="term" value="F:DNA binding"/>
    <property type="evidence" value="ECO:0007669"/>
    <property type="project" value="UniProtKB-KW"/>
</dbReference>
<evidence type="ECO:0000256" key="6">
    <source>
        <dbReference type="PROSITE-ProRule" id="PRU00169"/>
    </source>
</evidence>
<dbReference type="PROSITE" id="PS50110">
    <property type="entry name" value="RESPONSE_REGULATORY"/>
    <property type="match status" value="1"/>
</dbReference>
<evidence type="ECO:0000256" key="4">
    <source>
        <dbReference type="ARBA" id="ARBA00023125"/>
    </source>
</evidence>
<reference evidence="8 9" key="1">
    <citation type="submission" date="2017-09" db="EMBL/GenBank/DDBJ databases">
        <title>Depth-based differentiation of microbial function through sediment-hosted aquifers and enrichment of novel symbionts in the deep terrestrial subsurface.</title>
        <authorList>
            <person name="Probst A.J."/>
            <person name="Ladd B."/>
            <person name="Jarett J.K."/>
            <person name="Geller-Mcgrath D.E."/>
            <person name="Sieber C.M."/>
            <person name="Emerson J.B."/>
            <person name="Anantharaman K."/>
            <person name="Thomas B.C."/>
            <person name="Malmstrom R."/>
            <person name="Stieglmeier M."/>
            <person name="Klingl A."/>
            <person name="Woyke T."/>
            <person name="Ryan C.M."/>
            <person name="Banfield J.F."/>
        </authorList>
    </citation>
    <scope>NUCLEOTIDE SEQUENCE [LARGE SCALE GENOMIC DNA]</scope>
    <source>
        <strain evidence="8">CG10_big_fil_rev_8_21_14_0_10_36_16</strain>
    </source>
</reference>
<dbReference type="InterPro" id="IPR050595">
    <property type="entry name" value="Bact_response_regulator"/>
</dbReference>
<evidence type="ECO:0000259" key="7">
    <source>
        <dbReference type="PROSITE" id="PS50110"/>
    </source>
</evidence>
<gene>
    <name evidence="8" type="ORF">COV29_03895</name>
</gene>
<dbReference type="EMBL" id="PCXQ01000006">
    <property type="protein sequence ID" value="PJE50523.1"/>
    <property type="molecule type" value="Genomic_DNA"/>
</dbReference>
<organism evidence="8 9">
    <name type="scientific">Candidatus Yanofskybacteria bacterium CG10_big_fil_rev_8_21_14_0_10_36_16</name>
    <dbReference type="NCBI Taxonomy" id="1975096"/>
    <lineage>
        <taxon>Bacteria</taxon>
        <taxon>Candidatus Yanofskyibacteriota</taxon>
    </lineage>
</organism>
<keyword evidence="1 6" id="KW-0597">Phosphoprotein</keyword>
<keyword evidence="5" id="KW-0804">Transcription</keyword>
<evidence type="ECO:0000313" key="9">
    <source>
        <dbReference type="Proteomes" id="UP000228496"/>
    </source>
</evidence>
<dbReference type="SUPFAM" id="SSF52172">
    <property type="entry name" value="CheY-like"/>
    <property type="match status" value="1"/>
</dbReference>
<proteinExistence type="predicted"/>